<dbReference type="InterPro" id="IPR013783">
    <property type="entry name" value="Ig-like_fold"/>
</dbReference>
<dbReference type="Gene3D" id="2.60.40.10">
    <property type="entry name" value="Immunoglobulins"/>
    <property type="match status" value="1"/>
</dbReference>
<dbReference type="Pfam" id="PF07686">
    <property type="entry name" value="V-set"/>
    <property type="match status" value="1"/>
</dbReference>
<feature type="domain" description="Ig-like" evidence="5">
    <location>
        <begin position="14"/>
        <end position="138"/>
    </location>
</feature>
<evidence type="ECO:0000256" key="4">
    <source>
        <dbReference type="SAM" id="MobiDB-lite"/>
    </source>
</evidence>
<keyword evidence="1" id="KW-0391">Immunity</keyword>
<dbReference type="PANTHER" id="PTHR23266">
    <property type="entry name" value="IMMUNOGLOBULIN HEAVY CHAIN"/>
    <property type="match status" value="1"/>
</dbReference>
<evidence type="ECO:0000313" key="7">
    <source>
        <dbReference type="Proteomes" id="UP000694549"/>
    </source>
</evidence>
<dbReference type="SMART" id="SM00406">
    <property type="entry name" value="IGv"/>
    <property type="match status" value="1"/>
</dbReference>
<dbReference type="PROSITE" id="PS50835">
    <property type="entry name" value="IG_LIKE"/>
    <property type="match status" value="1"/>
</dbReference>
<dbReference type="GO" id="GO:0019814">
    <property type="term" value="C:immunoglobulin complex"/>
    <property type="evidence" value="ECO:0007669"/>
    <property type="project" value="UniProtKB-KW"/>
</dbReference>
<dbReference type="InterPro" id="IPR050199">
    <property type="entry name" value="IgHV"/>
</dbReference>
<keyword evidence="2" id="KW-1064">Adaptive immunity</keyword>
<evidence type="ECO:0000313" key="6">
    <source>
        <dbReference type="Ensembl" id="ENSAZOP00000013195.1"/>
    </source>
</evidence>
<dbReference type="InterPro" id="IPR013106">
    <property type="entry name" value="Ig_V-set"/>
</dbReference>
<dbReference type="AlphaFoldDB" id="A0A8B9UV07"/>
<keyword evidence="7" id="KW-1185">Reference proteome</keyword>
<reference evidence="6" key="1">
    <citation type="submission" date="2025-08" db="UniProtKB">
        <authorList>
            <consortium name="Ensembl"/>
        </authorList>
    </citation>
    <scope>IDENTIFICATION</scope>
</reference>
<organism evidence="6 7">
    <name type="scientific">Anas zonorhyncha</name>
    <name type="common">Eastern spot-billed duck</name>
    <dbReference type="NCBI Taxonomy" id="75864"/>
    <lineage>
        <taxon>Eukaryota</taxon>
        <taxon>Metazoa</taxon>
        <taxon>Chordata</taxon>
        <taxon>Craniata</taxon>
        <taxon>Vertebrata</taxon>
        <taxon>Euteleostomi</taxon>
        <taxon>Archelosauria</taxon>
        <taxon>Archosauria</taxon>
        <taxon>Dinosauria</taxon>
        <taxon>Saurischia</taxon>
        <taxon>Theropoda</taxon>
        <taxon>Coelurosauria</taxon>
        <taxon>Aves</taxon>
        <taxon>Neognathae</taxon>
        <taxon>Galloanserae</taxon>
        <taxon>Anseriformes</taxon>
        <taxon>Anatidae</taxon>
        <taxon>Anatinae</taxon>
        <taxon>Anas</taxon>
    </lineage>
</organism>
<dbReference type="GO" id="GO:0005576">
    <property type="term" value="C:extracellular region"/>
    <property type="evidence" value="ECO:0007669"/>
    <property type="project" value="UniProtKB-ARBA"/>
</dbReference>
<proteinExistence type="predicted"/>
<dbReference type="FunFam" id="2.60.40.10:FF:002198">
    <property type="entry name" value="Immunoglobulin heavy variable 5-2"/>
    <property type="match status" value="1"/>
</dbReference>
<dbReference type="InterPro" id="IPR036179">
    <property type="entry name" value="Ig-like_dom_sf"/>
</dbReference>
<accession>A0A8B9UV07</accession>
<evidence type="ECO:0000256" key="2">
    <source>
        <dbReference type="ARBA" id="ARBA00023130"/>
    </source>
</evidence>
<dbReference type="SUPFAM" id="SSF48726">
    <property type="entry name" value="Immunoglobulin"/>
    <property type="match status" value="1"/>
</dbReference>
<evidence type="ECO:0000256" key="3">
    <source>
        <dbReference type="ARBA" id="ARBA00043265"/>
    </source>
</evidence>
<name>A0A8B9UV07_9AVES</name>
<sequence>RSWRCPCRPGSGTPQAEPTALCPSSPGLRAAETLDESGGGLVSPRGSLTVVCKGSGFTFSSYAMDWVRQAPGKGLEYVAAINTDGTTYYASAVKGRFPISRSYWYSTATLQMNSLKAEDTATYYCANIVSHQHTSTITTPTT</sequence>
<dbReference type="Proteomes" id="UP000694549">
    <property type="component" value="Unplaced"/>
</dbReference>
<evidence type="ECO:0000259" key="5">
    <source>
        <dbReference type="PROSITE" id="PS50835"/>
    </source>
</evidence>
<reference evidence="6" key="2">
    <citation type="submission" date="2025-09" db="UniProtKB">
        <authorList>
            <consortium name="Ensembl"/>
        </authorList>
    </citation>
    <scope>IDENTIFICATION</scope>
</reference>
<dbReference type="GO" id="GO:0002250">
    <property type="term" value="P:adaptive immune response"/>
    <property type="evidence" value="ECO:0007669"/>
    <property type="project" value="UniProtKB-KW"/>
</dbReference>
<protein>
    <recommendedName>
        <fullName evidence="5">Ig-like domain-containing protein</fullName>
    </recommendedName>
</protein>
<feature type="region of interest" description="Disordered" evidence="4">
    <location>
        <begin position="1"/>
        <end position="22"/>
    </location>
</feature>
<evidence type="ECO:0000256" key="1">
    <source>
        <dbReference type="ARBA" id="ARBA00022859"/>
    </source>
</evidence>
<dbReference type="Ensembl" id="ENSAZOT00000014187.1">
    <property type="protein sequence ID" value="ENSAZOP00000013195.1"/>
    <property type="gene ID" value="ENSAZOG00000008514.1"/>
</dbReference>
<keyword evidence="3" id="KW-1280">Immunoglobulin</keyword>
<dbReference type="InterPro" id="IPR007110">
    <property type="entry name" value="Ig-like_dom"/>
</dbReference>